<dbReference type="EMBL" id="CH408033">
    <property type="protein sequence ID" value="EAQ86169.1"/>
    <property type="molecule type" value="Genomic_DNA"/>
</dbReference>
<feature type="region of interest" description="Disordered" evidence="1">
    <location>
        <begin position="161"/>
        <end position="207"/>
    </location>
</feature>
<gene>
    <name evidence="3" type="ORF">CHGG_07422</name>
</gene>
<dbReference type="SMART" id="SM00974">
    <property type="entry name" value="T5orf172"/>
    <property type="match status" value="1"/>
</dbReference>
<accession>Q2GX82</accession>
<reference evidence="4" key="1">
    <citation type="journal article" date="2015" name="Genome Announc.">
        <title>Draft genome sequence of the cellulolytic fungus Chaetomium globosum.</title>
        <authorList>
            <person name="Cuomo C.A."/>
            <person name="Untereiner W.A."/>
            <person name="Ma L.-J."/>
            <person name="Grabherr M."/>
            <person name="Birren B.W."/>
        </authorList>
    </citation>
    <scope>NUCLEOTIDE SEQUENCE [LARGE SCALE GENOMIC DNA]</scope>
    <source>
        <strain evidence="4">ATCC 6205 / CBS 148.51 / DSM 1962 / NBRC 6347 / NRRL 1970</strain>
    </source>
</reference>
<dbReference type="OrthoDB" id="2417614at2759"/>
<dbReference type="PANTHER" id="PTHR28094">
    <property type="entry name" value="MEIOTICALLY UP-REGULATED GENE 113 PROTEIN"/>
    <property type="match status" value="1"/>
</dbReference>
<sequence>MASLSLSPEGSQKPSDFTASVFGDSSVAKWGPRHRNPIAAGCGAANLEKRGLVADTPCNDLPNPWLCLNSPTFRRSNMLSSQASLAPPTQHTPVQPLESWPSHPQLETHAAHDGGPQLVTLARASSRALEHWTPFLPHGFFKVQLVTMPFYANTPEARLGRADSLDPATTCRGITSGGRPCRRPLSADDEPPASSRLRPAKKRTDNPADESLYCWQHKDQASASAQSTPGPKLSHTPILEGRTSIDTLAERLGLVRTQSQKPQYGWGSGNPSSNTARPKSKTTFCCCFSLPSFDEVELPPRPKPYPVQPASTSHRPGGKKKSSGRRKASSLIPDDLPEETTAQLVGELEKTVSQQDEAGYIYIFWLTPESEPATPPAEAARSLLAPPSTSNRGRRPSDVLSTFARLAIGDDSDNDNNNAGGQQGGHSKPKKKVLLKIGRATNVQRRLNEWQRQCGYNLSLIRYYPYVPSSSPGSAAPRKVPHSHKVERLVHIELTGRGLRVADREKCEACGREHREWFEVEASRSAVAAVDEVVRRWSDWDEGLL</sequence>
<feature type="region of interest" description="Disordered" evidence="1">
    <location>
        <begin position="373"/>
        <end position="432"/>
    </location>
</feature>
<dbReference type="InParanoid" id="Q2GX82"/>
<dbReference type="InterPro" id="IPR018306">
    <property type="entry name" value="Phage_T5_Orf172_DNA-bd"/>
</dbReference>
<dbReference type="InterPro" id="IPR053006">
    <property type="entry name" value="Meiosis_regulatory"/>
</dbReference>
<organism evidence="3 4">
    <name type="scientific">Chaetomium globosum (strain ATCC 6205 / CBS 148.51 / DSM 1962 / NBRC 6347 / NRRL 1970)</name>
    <name type="common">Soil fungus</name>
    <dbReference type="NCBI Taxonomy" id="306901"/>
    <lineage>
        <taxon>Eukaryota</taxon>
        <taxon>Fungi</taxon>
        <taxon>Dikarya</taxon>
        <taxon>Ascomycota</taxon>
        <taxon>Pezizomycotina</taxon>
        <taxon>Sordariomycetes</taxon>
        <taxon>Sordariomycetidae</taxon>
        <taxon>Sordariales</taxon>
        <taxon>Chaetomiaceae</taxon>
        <taxon>Chaetomium</taxon>
    </lineage>
</organism>
<dbReference type="Pfam" id="PF10544">
    <property type="entry name" value="T5orf172"/>
    <property type="match status" value="1"/>
</dbReference>
<dbReference type="AlphaFoldDB" id="Q2GX82"/>
<feature type="compositionally biased region" description="Polar residues" evidence="1">
    <location>
        <begin position="269"/>
        <end position="279"/>
    </location>
</feature>
<dbReference type="HOGENOM" id="CLU_024511_0_0_1"/>
<dbReference type="PANTHER" id="PTHR28094:SF2">
    <property type="entry name" value="BACTERIOPHAGE T5 ORF172 DNA-BINDING DOMAIN-CONTAINING PROTEIN"/>
    <property type="match status" value="1"/>
</dbReference>
<dbReference type="Proteomes" id="UP000001056">
    <property type="component" value="Unassembled WGS sequence"/>
</dbReference>
<keyword evidence="4" id="KW-1185">Reference proteome</keyword>
<evidence type="ECO:0000313" key="4">
    <source>
        <dbReference type="Proteomes" id="UP000001056"/>
    </source>
</evidence>
<feature type="region of interest" description="Disordered" evidence="1">
    <location>
        <begin position="79"/>
        <end position="112"/>
    </location>
</feature>
<dbReference type="STRING" id="306901.Q2GX82"/>
<protein>
    <recommendedName>
        <fullName evidence="2">Bacteriophage T5 Orf172 DNA-binding domain-containing protein</fullName>
    </recommendedName>
</protein>
<feature type="compositionally biased region" description="Polar residues" evidence="1">
    <location>
        <begin position="79"/>
        <end position="93"/>
    </location>
</feature>
<name>Q2GX82_CHAGB</name>
<dbReference type="GeneID" id="4394025"/>
<evidence type="ECO:0000259" key="2">
    <source>
        <dbReference type="SMART" id="SM00974"/>
    </source>
</evidence>
<feature type="compositionally biased region" description="Basic residues" evidence="1">
    <location>
        <begin position="316"/>
        <end position="328"/>
    </location>
</feature>
<evidence type="ECO:0000313" key="3">
    <source>
        <dbReference type="EMBL" id="EAQ86169.1"/>
    </source>
</evidence>
<dbReference type="OMA" id="AAAYFCW"/>
<dbReference type="VEuPathDB" id="FungiDB:CHGG_07422"/>
<feature type="region of interest" description="Disordered" evidence="1">
    <location>
        <begin position="297"/>
        <end position="340"/>
    </location>
</feature>
<dbReference type="RefSeq" id="XP_001225078.1">
    <property type="nucleotide sequence ID" value="XM_001225077.1"/>
</dbReference>
<proteinExistence type="predicted"/>
<feature type="region of interest" description="Disordered" evidence="1">
    <location>
        <begin position="259"/>
        <end position="279"/>
    </location>
</feature>
<dbReference type="eggNOG" id="ENOG502QWMU">
    <property type="taxonomic scope" value="Eukaryota"/>
</dbReference>
<feature type="region of interest" description="Disordered" evidence="1">
    <location>
        <begin position="219"/>
        <end position="242"/>
    </location>
</feature>
<evidence type="ECO:0000256" key="1">
    <source>
        <dbReference type="SAM" id="MobiDB-lite"/>
    </source>
</evidence>
<feature type="domain" description="Bacteriophage T5 Orf172 DNA-binding" evidence="2">
    <location>
        <begin position="429"/>
        <end position="537"/>
    </location>
</feature>